<keyword evidence="9" id="KW-0456">Lyase</keyword>
<dbReference type="GO" id="GO:0006508">
    <property type="term" value="P:proteolysis"/>
    <property type="evidence" value="ECO:0007669"/>
    <property type="project" value="UniProtKB-KW"/>
</dbReference>
<evidence type="ECO:0000256" key="3">
    <source>
        <dbReference type="ARBA" id="ARBA00015888"/>
    </source>
</evidence>
<keyword evidence="7" id="KW-0190">Covalent protein-DNA linkage</keyword>
<dbReference type="Pfam" id="PF03645">
    <property type="entry name" value="Tctex-1"/>
    <property type="match status" value="1"/>
</dbReference>
<sequence length="437" mass="50230">MQQPTIISLLPRYPTRSMDVPGSSLESSFVVSEVSHIIKETIERIIGGSSYQQNKVNRWTADIVDHVLTEITKLDKPFKYIVQAVVMQKNGAGLHTASSCYWDNTTDGSCTVSGLAPDVVRRLCTYMNNETHEKTEPDWFNLMEQHGRDFKQSWNIAPTMTCLCLISEKHLDSSCDSSRYALCSMRWGLIPSYYQADIEKFSFTMNNCRSETIMEKPTFKTPFRNGQRCVVLAEGFYEWKKDSKREPYFIYASKPLIDDQPNYPEINIDEIEKYIHPDKTDKNQFPLLAMAGLFDINRSDKAILTTQKEIDEWLDYGHYKAQNALSLLKPYDDVSMYRVTPDVGKSGTNNIDYIKPLFDGRVNSNSKSSLPTQTKTLDSFLKQQKPEDLFAKVESPKSKLKTTTLDSYFKTEQQEPQSPKRGRKPDKQQDSPKRVKK</sequence>
<dbReference type="GO" id="GO:0016829">
    <property type="term" value="F:lyase activity"/>
    <property type="evidence" value="ECO:0007669"/>
    <property type="project" value="UniProtKB-KW"/>
</dbReference>
<dbReference type="GO" id="GO:0008233">
    <property type="term" value="F:peptidase activity"/>
    <property type="evidence" value="ECO:0007669"/>
    <property type="project" value="UniProtKB-KW"/>
</dbReference>
<evidence type="ECO:0000256" key="5">
    <source>
        <dbReference type="ARBA" id="ARBA00022763"/>
    </source>
</evidence>
<keyword evidence="5" id="KW-0227">DNA damage</keyword>
<evidence type="ECO:0000256" key="2">
    <source>
        <dbReference type="ARBA" id="ARBA00008136"/>
    </source>
</evidence>
<dbReference type="InterPro" id="IPR036590">
    <property type="entry name" value="SRAP-like"/>
</dbReference>
<evidence type="ECO:0000256" key="12">
    <source>
        <dbReference type="ARBA" id="ARBA00031130"/>
    </source>
</evidence>
<dbReference type="Gene3D" id="3.30.1140.40">
    <property type="entry name" value="Tctex-1"/>
    <property type="match status" value="1"/>
</dbReference>
<dbReference type="InterPro" id="IPR003738">
    <property type="entry name" value="SRAP"/>
</dbReference>
<evidence type="ECO:0000256" key="11">
    <source>
        <dbReference type="ARBA" id="ARBA00030898"/>
    </source>
</evidence>
<dbReference type="EMBL" id="CAJNOQ010004580">
    <property type="protein sequence ID" value="CAF1065510.1"/>
    <property type="molecule type" value="Genomic_DNA"/>
</dbReference>
<dbReference type="Proteomes" id="UP000681722">
    <property type="component" value="Unassembled WGS sequence"/>
</dbReference>
<keyword evidence="6" id="KW-0378">Hydrolase</keyword>
<keyword evidence="16" id="KW-1185">Reference proteome</keyword>
<dbReference type="Pfam" id="PF02586">
    <property type="entry name" value="SRAP"/>
    <property type="match status" value="1"/>
</dbReference>
<evidence type="ECO:0000256" key="6">
    <source>
        <dbReference type="ARBA" id="ARBA00022801"/>
    </source>
</evidence>
<accession>A0A814LIK0</accession>
<dbReference type="Gene3D" id="3.90.1680.10">
    <property type="entry name" value="SOS response associated peptidase-like"/>
    <property type="match status" value="2"/>
</dbReference>
<dbReference type="GO" id="GO:0003697">
    <property type="term" value="F:single-stranded DNA binding"/>
    <property type="evidence" value="ECO:0007669"/>
    <property type="project" value="InterPro"/>
</dbReference>
<protein>
    <recommendedName>
        <fullName evidence="3">Abasic site processing protein HMCES</fullName>
    </recommendedName>
    <alternativeName>
        <fullName evidence="10">Embryonic stem cell-specific 5-hydroxymethylcytosine-binding protein</fullName>
    </alternativeName>
    <alternativeName>
        <fullName evidence="11">Peptidase HMCES</fullName>
    </alternativeName>
    <alternativeName>
        <fullName evidence="12">SRAP domain-containing protein 1</fullName>
    </alternativeName>
</protein>
<evidence type="ECO:0000256" key="9">
    <source>
        <dbReference type="ARBA" id="ARBA00023239"/>
    </source>
</evidence>
<proteinExistence type="inferred from homology"/>
<evidence type="ECO:0000256" key="1">
    <source>
        <dbReference type="ARBA" id="ARBA00005361"/>
    </source>
</evidence>
<evidence type="ECO:0000256" key="10">
    <source>
        <dbReference type="ARBA" id="ARBA00030390"/>
    </source>
</evidence>
<dbReference type="Proteomes" id="UP000663829">
    <property type="component" value="Unassembled WGS sequence"/>
</dbReference>
<dbReference type="InterPro" id="IPR038586">
    <property type="entry name" value="Tctex-1-like_sf"/>
</dbReference>
<evidence type="ECO:0000313" key="15">
    <source>
        <dbReference type="EMBL" id="CAF3833245.1"/>
    </source>
</evidence>
<dbReference type="PANTHER" id="PTHR13604:SF0">
    <property type="entry name" value="ABASIC SITE PROCESSING PROTEIN HMCES"/>
    <property type="match status" value="1"/>
</dbReference>
<dbReference type="OrthoDB" id="2111841at2759"/>
<organism evidence="14 16">
    <name type="scientific">Didymodactylos carnosus</name>
    <dbReference type="NCBI Taxonomy" id="1234261"/>
    <lineage>
        <taxon>Eukaryota</taxon>
        <taxon>Metazoa</taxon>
        <taxon>Spiralia</taxon>
        <taxon>Gnathifera</taxon>
        <taxon>Rotifera</taxon>
        <taxon>Eurotatoria</taxon>
        <taxon>Bdelloidea</taxon>
        <taxon>Philodinida</taxon>
        <taxon>Philodinidae</taxon>
        <taxon>Didymodactylos</taxon>
    </lineage>
</organism>
<reference evidence="14" key="1">
    <citation type="submission" date="2021-02" db="EMBL/GenBank/DDBJ databases">
        <authorList>
            <person name="Nowell W R."/>
        </authorList>
    </citation>
    <scope>NUCLEOTIDE SEQUENCE</scope>
</reference>
<comment type="caution">
    <text evidence="14">The sequence shown here is derived from an EMBL/GenBank/DDBJ whole genome shotgun (WGS) entry which is preliminary data.</text>
</comment>
<dbReference type="GO" id="GO:0106300">
    <property type="term" value="P:protein-DNA covalent cross-linking repair"/>
    <property type="evidence" value="ECO:0007669"/>
    <property type="project" value="InterPro"/>
</dbReference>
<keyword evidence="4" id="KW-0645">Protease</keyword>
<comment type="similarity">
    <text evidence="1">Belongs to the dynein light chain Tctex-type family.</text>
</comment>
<feature type="compositionally biased region" description="Basic and acidic residues" evidence="13">
    <location>
        <begin position="425"/>
        <end position="437"/>
    </location>
</feature>
<dbReference type="PANTHER" id="PTHR13604">
    <property type="entry name" value="DC12-RELATED"/>
    <property type="match status" value="1"/>
</dbReference>
<dbReference type="AlphaFoldDB" id="A0A814LIK0"/>
<name>A0A814LIK0_9BILA</name>
<evidence type="ECO:0000256" key="8">
    <source>
        <dbReference type="ARBA" id="ARBA00023125"/>
    </source>
</evidence>
<evidence type="ECO:0000256" key="7">
    <source>
        <dbReference type="ARBA" id="ARBA00023124"/>
    </source>
</evidence>
<feature type="region of interest" description="Disordered" evidence="13">
    <location>
        <begin position="401"/>
        <end position="437"/>
    </location>
</feature>
<evidence type="ECO:0000256" key="4">
    <source>
        <dbReference type="ARBA" id="ARBA00022670"/>
    </source>
</evidence>
<dbReference type="SUPFAM" id="SSF143081">
    <property type="entry name" value="BB1717-like"/>
    <property type="match status" value="1"/>
</dbReference>
<gene>
    <name evidence="14" type="ORF">GPM918_LOCUS17003</name>
    <name evidence="15" type="ORF">SRO942_LOCUS17002</name>
</gene>
<comment type="similarity">
    <text evidence="2">Belongs to the SOS response-associated peptidase family.</text>
</comment>
<evidence type="ECO:0000313" key="16">
    <source>
        <dbReference type="Proteomes" id="UP000663829"/>
    </source>
</evidence>
<feature type="compositionally biased region" description="Polar residues" evidence="13">
    <location>
        <begin position="401"/>
        <end position="417"/>
    </location>
</feature>
<keyword evidence="8" id="KW-0238">DNA-binding</keyword>
<dbReference type="InterPro" id="IPR005334">
    <property type="entry name" value="Tctex-1-like"/>
</dbReference>
<evidence type="ECO:0000256" key="13">
    <source>
        <dbReference type="SAM" id="MobiDB-lite"/>
    </source>
</evidence>
<evidence type="ECO:0000313" key="14">
    <source>
        <dbReference type="EMBL" id="CAF1065510.1"/>
    </source>
</evidence>
<dbReference type="EMBL" id="CAJOBC010004580">
    <property type="protein sequence ID" value="CAF3833245.1"/>
    <property type="molecule type" value="Genomic_DNA"/>
</dbReference>